<evidence type="ECO:0000313" key="6">
    <source>
        <dbReference type="Proteomes" id="UP001229251"/>
    </source>
</evidence>
<dbReference type="SMART" id="SM00644">
    <property type="entry name" value="Ami_2"/>
    <property type="match status" value="1"/>
</dbReference>
<reference evidence="5" key="1">
    <citation type="submission" date="2023-05" db="EMBL/GenBank/DDBJ databases">
        <title>Cataloging the Phylogenetic Diversity of Human Bladder Bacteria.</title>
        <authorList>
            <person name="Du J."/>
        </authorList>
    </citation>
    <scope>NUCLEOTIDE SEQUENCE</scope>
    <source>
        <strain evidence="5">UMB1231</strain>
    </source>
</reference>
<organism evidence="5 6">
    <name type="scientific">Facklamia hominis</name>
    <dbReference type="NCBI Taxonomy" id="178214"/>
    <lineage>
        <taxon>Bacteria</taxon>
        <taxon>Bacillati</taxon>
        <taxon>Bacillota</taxon>
        <taxon>Bacilli</taxon>
        <taxon>Lactobacillales</taxon>
        <taxon>Aerococcaceae</taxon>
        <taxon>Facklamia</taxon>
    </lineage>
</organism>
<comment type="caution">
    <text evidence="5">The sequence shown here is derived from an EMBL/GenBank/DDBJ whole genome shotgun (WGS) entry which is preliminary data.</text>
</comment>
<gene>
    <name evidence="5" type="ORF">QP433_08760</name>
</gene>
<dbReference type="SMART" id="SM00047">
    <property type="entry name" value="LYZ2"/>
    <property type="match status" value="1"/>
</dbReference>
<feature type="domain" description="Mannosyl-glycoprotein endo-beta-N-acetylglucosamidase-like" evidence="3">
    <location>
        <begin position="3"/>
        <end position="147"/>
    </location>
</feature>
<dbReference type="SUPFAM" id="SSF55846">
    <property type="entry name" value="N-acetylmuramoyl-L-alanine amidase-like"/>
    <property type="match status" value="1"/>
</dbReference>
<dbReference type="GO" id="GO:0009253">
    <property type="term" value="P:peptidoglycan catabolic process"/>
    <property type="evidence" value="ECO:0007669"/>
    <property type="project" value="InterPro"/>
</dbReference>
<dbReference type="EMBL" id="JASOOE010000023">
    <property type="protein sequence ID" value="MDK7188059.1"/>
    <property type="molecule type" value="Genomic_DNA"/>
</dbReference>
<dbReference type="RefSeq" id="WP_016648412.1">
    <property type="nucleotide sequence ID" value="NZ_JASOOE010000023.1"/>
</dbReference>
<evidence type="ECO:0000259" key="3">
    <source>
        <dbReference type="SMART" id="SM00047"/>
    </source>
</evidence>
<evidence type="ECO:0000256" key="2">
    <source>
        <dbReference type="ARBA" id="ARBA00022801"/>
    </source>
</evidence>
<dbReference type="CDD" id="cd06583">
    <property type="entry name" value="PGRP"/>
    <property type="match status" value="1"/>
</dbReference>
<evidence type="ECO:0000313" key="5">
    <source>
        <dbReference type="EMBL" id="MDK7188059.1"/>
    </source>
</evidence>
<dbReference type="InterPro" id="IPR036505">
    <property type="entry name" value="Amidase/PGRP_sf"/>
</dbReference>
<dbReference type="InterPro" id="IPR002502">
    <property type="entry name" value="Amidase_domain"/>
</dbReference>
<comment type="similarity">
    <text evidence="1">Belongs to the glycosyl hydrolase 73 family.</text>
</comment>
<dbReference type="GO" id="GO:0004040">
    <property type="term" value="F:amidase activity"/>
    <property type="evidence" value="ECO:0007669"/>
    <property type="project" value="InterPro"/>
</dbReference>
<proteinExistence type="inferred from homology"/>
<protein>
    <submittedName>
        <fullName evidence="5">N-acetylmuramoyl-L-alanine amidase</fullName>
        <ecNumber evidence="5">3.5.1.28</ecNumber>
    </submittedName>
</protein>
<feature type="domain" description="N-acetylmuramoyl-L-alanine amidase" evidence="4">
    <location>
        <begin position="169"/>
        <end position="298"/>
    </location>
</feature>
<dbReference type="Gene3D" id="3.40.80.10">
    <property type="entry name" value="Peptidoglycan recognition protein-like"/>
    <property type="match status" value="1"/>
</dbReference>
<dbReference type="GO" id="GO:0008745">
    <property type="term" value="F:N-acetylmuramoyl-L-alanine amidase activity"/>
    <property type="evidence" value="ECO:0007669"/>
    <property type="project" value="UniProtKB-EC"/>
</dbReference>
<keyword evidence="2 5" id="KW-0378">Hydrolase</keyword>
<dbReference type="PANTHER" id="PTHR33308:SF9">
    <property type="entry name" value="PEPTIDOGLYCAN HYDROLASE FLGJ"/>
    <property type="match status" value="1"/>
</dbReference>
<dbReference type="InterPro" id="IPR051056">
    <property type="entry name" value="Glycosyl_Hydrolase_73"/>
</dbReference>
<name>A0AAJ1V6A3_9LACT</name>
<dbReference type="Gene3D" id="1.10.530.10">
    <property type="match status" value="1"/>
</dbReference>
<dbReference type="InterPro" id="IPR002901">
    <property type="entry name" value="MGlyc_endo_b_GlcNAc-like_dom"/>
</dbReference>
<evidence type="ECO:0000256" key="1">
    <source>
        <dbReference type="ARBA" id="ARBA00010266"/>
    </source>
</evidence>
<dbReference type="EC" id="3.5.1.28" evidence="5"/>
<dbReference type="Proteomes" id="UP001229251">
    <property type="component" value="Unassembled WGS sequence"/>
</dbReference>
<dbReference type="Gene3D" id="4.10.80.30">
    <property type="entry name" value="DNA polymerase, domain 6"/>
    <property type="match status" value="1"/>
</dbReference>
<dbReference type="Pfam" id="PF01510">
    <property type="entry name" value="Amidase_2"/>
    <property type="match status" value="1"/>
</dbReference>
<dbReference type="Pfam" id="PF01832">
    <property type="entry name" value="Glucosaminidase"/>
    <property type="match status" value="1"/>
</dbReference>
<sequence length="353" mass="40399">MPQLLEKVAPLFQKYPSPISVATRMAQFVVESGAGQSPLYQKSFNGFGIKASPPWQGPKVQYSSLEADGKAQPAYFRKYDSLEASIKDHACFFTSTPYRRDVAYKKAIEASTYQEEAQALTGIYAGDQNYGDKLIQIIELYQLTQYDRAHPSDPWQPQIIDRRDQALGGQAHDRPRSAIKTIVWHYTAVPRKYQRKIWDHEQYWKNQKGWDRGGYHYYIDSQGVLYRNYDLERITWGVANHNGDTVHISLEANSKTDYSPEQIKTRDWITRQLMAELAIPASQVKGHWEVNPNTACPGYNQEELETFRAELSQPSKLIPAINKASNKASSPTVQPDSYLIWQGIKYQLVPVND</sequence>
<evidence type="ECO:0000259" key="4">
    <source>
        <dbReference type="SMART" id="SM00644"/>
    </source>
</evidence>
<dbReference type="AlphaFoldDB" id="A0AAJ1V6A3"/>
<dbReference type="PANTHER" id="PTHR33308">
    <property type="entry name" value="PEPTIDOGLYCAN HYDROLASE FLGJ"/>
    <property type="match status" value="1"/>
</dbReference>
<accession>A0AAJ1V6A3</accession>